<comment type="similarity">
    <text evidence="1">Belongs to the P-Pant transferase superfamily. Gsp/Sfp/HetI/AcpT family.</text>
</comment>
<evidence type="ECO:0000259" key="3">
    <source>
        <dbReference type="Pfam" id="PF01648"/>
    </source>
</evidence>
<feature type="domain" description="4'-phosphopantetheinyl transferase" evidence="3">
    <location>
        <begin position="121"/>
        <end position="229"/>
    </location>
</feature>
<reference evidence="4 5" key="1">
    <citation type="submission" date="2020-03" db="EMBL/GenBank/DDBJ databases">
        <title>Alteromonas ponticola sp. nov., isolated from seawater.</title>
        <authorList>
            <person name="Yoon J.-H."/>
            <person name="Kim Y.-O."/>
        </authorList>
    </citation>
    <scope>NUCLEOTIDE SEQUENCE [LARGE SCALE GENOMIC DNA]</scope>
    <source>
        <strain evidence="4 5">MYP5</strain>
    </source>
</reference>
<sequence length="248" mass="28694">MSVSQNSPKLALSSDEIHLWLIDFDDVSPAALTTFADYLSEDEKQRMAGFRSVKRQQQFFITRGALRTILSDYIPITTPNSLRFSVDSWGKPTLENRHGLQFNLSHSKSKVIIGVARQRLLGVDIEHMRASRNVENIARDYFHPSEWDGAITDKPWPHSASHHFYKLWALKEALTKAEGKGMALPFDTFYFSDVHTNQLKLRPTAGYHPSKDWRFYHQYIADDYSLAVAYEQLKVHGETKIVFKQYQR</sequence>
<protein>
    <submittedName>
        <fullName evidence="4">4'-phosphopantetheinyl transferase superfamily protein</fullName>
    </submittedName>
</protein>
<evidence type="ECO:0000313" key="4">
    <source>
        <dbReference type="EMBL" id="NMH60658.1"/>
    </source>
</evidence>
<evidence type="ECO:0000256" key="2">
    <source>
        <dbReference type="ARBA" id="ARBA00022679"/>
    </source>
</evidence>
<dbReference type="PANTHER" id="PTHR12215:SF10">
    <property type="entry name" value="L-AMINOADIPATE-SEMIALDEHYDE DEHYDROGENASE-PHOSPHOPANTETHEINYL TRANSFERASE"/>
    <property type="match status" value="1"/>
</dbReference>
<evidence type="ECO:0000256" key="1">
    <source>
        <dbReference type="ARBA" id="ARBA00010990"/>
    </source>
</evidence>
<dbReference type="PANTHER" id="PTHR12215">
    <property type="entry name" value="PHOSPHOPANTETHEINE TRANSFERASE"/>
    <property type="match status" value="1"/>
</dbReference>
<proteinExistence type="inferred from homology"/>
<dbReference type="InterPro" id="IPR050559">
    <property type="entry name" value="P-Pant_transferase_sf"/>
</dbReference>
<dbReference type="Pfam" id="PF01648">
    <property type="entry name" value="ACPS"/>
    <property type="match status" value="1"/>
</dbReference>
<dbReference type="Proteomes" id="UP000709336">
    <property type="component" value="Unassembled WGS sequence"/>
</dbReference>
<dbReference type="Gene3D" id="3.90.470.20">
    <property type="entry name" value="4'-phosphopantetheinyl transferase domain"/>
    <property type="match status" value="2"/>
</dbReference>
<accession>A0ABX1R5X3</accession>
<gene>
    <name evidence="4" type="ORF">HCJ96_11540</name>
</gene>
<comment type="caution">
    <text evidence="4">The sequence shown here is derived from an EMBL/GenBank/DDBJ whole genome shotgun (WGS) entry which is preliminary data.</text>
</comment>
<dbReference type="InterPro" id="IPR037143">
    <property type="entry name" value="4-PPantetheinyl_Trfase_dom_sf"/>
</dbReference>
<dbReference type="InterPro" id="IPR008278">
    <property type="entry name" value="4-PPantetheinyl_Trfase_dom"/>
</dbReference>
<dbReference type="SUPFAM" id="SSF56214">
    <property type="entry name" value="4'-phosphopantetheinyl transferase"/>
    <property type="match status" value="2"/>
</dbReference>
<dbReference type="GO" id="GO:0016740">
    <property type="term" value="F:transferase activity"/>
    <property type="evidence" value="ECO:0007669"/>
    <property type="project" value="UniProtKB-KW"/>
</dbReference>
<dbReference type="EMBL" id="JAATNW010000006">
    <property type="protein sequence ID" value="NMH60658.1"/>
    <property type="molecule type" value="Genomic_DNA"/>
</dbReference>
<keyword evidence="2 4" id="KW-0808">Transferase</keyword>
<name>A0ABX1R5X3_9ALTE</name>
<dbReference type="RefSeq" id="WP_169211223.1">
    <property type="nucleotide sequence ID" value="NZ_JAATNW010000006.1"/>
</dbReference>
<organism evidence="4 5">
    <name type="scientific">Alteromonas ponticola</name>
    <dbReference type="NCBI Taxonomy" id="2720613"/>
    <lineage>
        <taxon>Bacteria</taxon>
        <taxon>Pseudomonadati</taxon>
        <taxon>Pseudomonadota</taxon>
        <taxon>Gammaproteobacteria</taxon>
        <taxon>Alteromonadales</taxon>
        <taxon>Alteromonadaceae</taxon>
        <taxon>Alteromonas/Salinimonas group</taxon>
        <taxon>Alteromonas</taxon>
    </lineage>
</organism>
<keyword evidence="5" id="KW-1185">Reference proteome</keyword>
<evidence type="ECO:0000313" key="5">
    <source>
        <dbReference type="Proteomes" id="UP000709336"/>
    </source>
</evidence>